<dbReference type="Proteomes" id="UP001221142">
    <property type="component" value="Unassembled WGS sequence"/>
</dbReference>
<dbReference type="Gene3D" id="1.20.1280.50">
    <property type="match status" value="1"/>
</dbReference>
<dbReference type="AlphaFoldDB" id="A0AAD7C8U5"/>
<sequence length="391" mass="43822">MSTSAESTTTAARSRIAQLDLEIADLQRSIDKRLAEREEWNEVLNSYKYPVLTLPVEITADIFTKFLPAHPERPLLAGPDSPSLLLQVCRQWHDVALATPELWSTMKLDLEDQRTYAHQCLVLEKWLQRSGISPLSLELVFPDGMGGTPAVAEFVQTILPHASRWREVELCLPFVYFEQMIGPMPMLHSLKVGPTQILPPFPRPSAPPTAICMEAPNLKEVTLSMWFNPLWIALPWSQITTIEGAQLYVNEAMVILRNTVALERCNLTIVGDADPTTIPTPMPLIRLPSLRSLTMLWHGRVSDNMDNLYTFFFKALSLPALESIRVSEYLLGEEPIAALSLLRPDGHIAEIRIIHAETSEEEYSAAFPDAKLSVDAPDDESGDGSSDEYYD</sequence>
<keyword evidence="3" id="KW-1185">Reference proteome</keyword>
<evidence type="ECO:0000256" key="1">
    <source>
        <dbReference type="SAM" id="MobiDB-lite"/>
    </source>
</evidence>
<feature type="compositionally biased region" description="Acidic residues" evidence="1">
    <location>
        <begin position="376"/>
        <end position="391"/>
    </location>
</feature>
<evidence type="ECO:0000313" key="3">
    <source>
        <dbReference type="Proteomes" id="UP001221142"/>
    </source>
</evidence>
<evidence type="ECO:0008006" key="4">
    <source>
        <dbReference type="Google" id="ProtNLM"/>
    </source>
</evidence>
<organism evidence="2 3">
    <name type="scientific">Roridomyces roridus</name>
    <dbReference type="NCBI Taxonomy" id="1738132"/>
    <lineage>
        <taxon>Eukaryota</taxon>
        <taxon>Fungi</taxon>
        <taxon>Dikarya</taxon>
        <taxon>Basidiomycota</taxon>
        <taxon>Agaricomycotina</taxon>
        <taxon>Agaricomycetes</taxon>
        <taxon>Agaricomycetidae</taxon>
        <taxon>Agaricales</taxon>
        <taxon>Marasmiineae</taxon>
        <taxon>Mycenaceae</taxon>
        <taxon>Roridomyces</taxon>
    </lineage>
</organism>
<protein>
    <recommendedName>
        <fullName evidence="4">F-box domain-containing protein</fullName>
    </recommendedName>
</protein>
<name>A0AAD7C8U5_9AGAR</name>
<proteinExistence type="predicted"/>
<gene>
    <name evidence="2" type="ORF">FB45DRAFT_901355</name>
</gene>
<evidence type="ECO:0000313" key="2">
    <source>
        <dbReference type="EMBL" id="KAJ7641921.1"/>
    </source>
</evidence>
<comment type="caution">
    <text evidence="2">The sequence shown here is derived from an EMBL/GenBank/DDBJ whole genome shotgun (WGS) entry which is preliminary data.</text>
</comment>
<dbReference type="EMBL" id="JARKIF010000004">
    <property type="protein sequence ID" value="KAJ7641921.1"/>
    <property type="molecule type" value="Genomic_DNA"/>
</dbReference>
<accession>A0AAD7C8U5</accession>
<feature type="region of interest" description="Disordered" evidence="1">
    <location>
        <begin position="367"/>
        <end position="391"/>
    </location>
</feature>
<reference evidence="2" key="1">
    <citation type="submission" date="2023-03" db="EMBL/GenBank/DDBJ databases">
        <title>Massive genome expansion in bonnet fungi (Mycena s.s.) driven by repeated elements and novel gene families across ecological guilds.</title>
        <authorList>
            <consortium name="Lawrence Berkeley National Laboratory"/>
            <person name="Harder C.B."/>
            <person name="Miyauchi S."/>
            <person name="Viragh M."/>
            <person name="Kuo A."/>
            <person name="Thoen E."/>
            <person name="Andreopoulos B."/>
            <person name="Lu D."/>
            <person name="Skrede I."/>
            <person name="Drula E."/>
            <person name="Henrissat B."/>
            <person name="Morin E."/>
            <person name="Kohler A."/>
            <person name="Barry K."/>
            <person name="LaButti K."/>
            <person name="Morin E."/>
            <person name="Salamov A."/>
            <person name="Lipzen A."/>
            <person name="Mereny Z."/>
            <person name="Hegedus B."/>
            <person name="Baldrian P."/>
            <person name="Stursova M."/>
            <person name="Weitz H."/>
            <person name="Taylor A."/>
            <person name="Grigoriev I.V."/>
            <person name="Nagy L.G."/>
            <person name="Martin F."/>
            <person name="Kauserud H."/>
        </authorList>
    </citation>
    <scope>NUCLEOTIDE SEQUENCE</scope>
    <source>
        <strain evidence="2">9284</strain>
    </source>
</reference>